<organism evidence="1 2">
    <name type="scientific">Panagrolaimus sp. JU765</name>
    <dbReference type="NCBI Taxonomy" id="591449"/>
    <lineage>
        <taxon>Eukaryota</taxon>
        <taxon>Metazoa</taxon>
        <taxon>Ecdysozoa</taxon>
        <taxon>Nematoda</taxon>
        <taxon>Chromadorea</taxon>
        <taxon>Rhabditida</taxon>
        <taxon>Tylenchina</taxon>
        <taxon>Panagrolaimomorpha</taxon>
        <taxon>Panagrolaimoidea</taxon>
        <taxon>Panagrolaimidae</taxon>
        <taxon>Panagrolaimus</taxon>
    </lineage>
</organism>
<name>A0AC34QXD4_9BILA</name>
<sequence length="420" mass="45496">MDSATATTKEPDADTIKLFIGQIPRTYTEVDCMKLFEEYGPVHQLNIHRDKESGESKGCCFVTFFHRSDALKAQGALHNTKILPGMHNAMQVKPADAENRNERKLFVGMLSRTATEDDVRKLFEQFGTIEEVTVLREQSTGKSRGMFKADGDQKKGGTTSPNDSSVLQLLQGNGITGNVTNQLTSLGLLLQNPGVATLLGTVIASLTNAATAAVAGNSSSTTLDAGQQGSSKNSTTAEGNESGVASYNALAPQLATAGSRIPLIDPNLIQRSVQIPMVDQNLLNRPNSNNGGISKGPEGCNLFIYHLPQEFADEDLRNLFSHFGTVLSAKVYVDKQTNLSKCFEFADEDLRNLFSHFGTVLSAKVYVDKQTNLSKCFGFVSFDNPTNAQSAINGMNGFQIGSKRLKVALKRSGEKPYDRP</sequence>
<proteinExistence type="predicted"/>
<dbReference type="WBParaSite" id="JU765_v2.g20297.t3">
    <property type="protein sequence ID" value="JU765_v2.g20297.t3"/>
    <property type="gene ID" value="JU765_v2.g20297"/>
</dbReference>
<accession>A0AC34QXD4</accession>
<evidence type="ECO:0000313" key="2">
    <source>
        <dbReference type="WBParaSite" id="JU765_v2.g20297.t3"/>
    </source>
</evidence>
<reference evidence="2" key="1">
    <citation type="submission" date="2022-11" db="UniProtKB">
        <authorList>
            <consortium name="WormBaseParasite"/>
        </authorList>
    </citation>
    <scope>IDENTIFICATION</scope>
</reference>
<evidence type="ECO:0000313" key="1">
    <source>
        <dbReference type="Proteomes" id="UP000887576"/>
    </source>
</evidence>
<protein>
    <submittedName>
        <fullName evidence="2">RRM domain-containing protein</fullName>
    </submittedName>
</protein>
<dbReference type="Proteomes" id="UP000887576">
    <property type="component" value="Unplaced"/>
</dbReference>